<name>A0ABS0CNU5_9NOCA</name>
<evidence type="ECO:0000313" key="2">
    <source>
        <dbReference type="EMBL" id="MBF6298269.1"/>
    </source>
</evidence>
<evidence type="ECO:0000313" key="3">
    <source>
        <dbReference type="Proteomes" id="UP000702209"/>
    </source>
</evidence>
<dbReference type="Proteomes" id="UP000702209">
    <property type="component" value="Unassembled WGS sequence"/>
</dbReference>
<feature type="compositionally biased region" description="Polar residues" evidence="1">
    <location>
        <begin position="11"/>
        <end position="35"/>
    </location>
</feature>
<evidence type="ECO:0000256" key="1">
    <source>
        <dbReference type="SAM" id="MobiDB-lite"/>
    </source>
</evidence>
<dbReference type="RefSeq" id="WP_195129578.1">
    <property type="nucleotide sequence ID" value="NZ_JADLQX010000007.1"/>
</dbReference>
<feature type="region of interest" description="Disordered" evidence="1">
    <location>
        <begin position="276"/>
        <end position="299"/>
    </location>
</feature>
<reference evidence="2 3" key="1">
    <citation type="submission" date="2020-10" db="EMBL/GenBank/DDBJ databases">
        <title>Identification of Nocardia species via Next-generation sequencing and recognition of intraspecies genetic diversity.</title>
        <authorList>
            <person name="Li P."/>
            <person name="Li P."/>
            <person name="Lu B."/>
        </authorList>
    </citation>
    <scope>NUCLEOTIDE SEQUENCE [LARGE SCALE GENOMIC DNA]</scope>
    <source>
        <strain evidence="2 3">BJ06-0157</strain>
    </source>
</reference>
<dbReference type="InterPro" id="IPR018330">
    <property type="entry name" value="RecT_fam"/>
</dbReference>
<feature type="compositionally biased region" description="Low complexity" evidence="1">
    <location>
        <begin position="284"/>
        <end position="299"/>
    </location>
</feature>
<protein>
    <submittedName>
        <fullName evidence="2">Recombinase RecT</fullName>
    </submittedName>
</protein>
<sequence length="364" mass="39840">MIVGRDLAARTRQNVAQRGNQQDTGTTGQPEQQDDSVTTMAHFINGLRSQIARALPRHMDADRMARFALTVLRRNTKLATCTSESFAGALLTAAALGLEPGVNDECYLVPYKNWDKEERRAWMECQLIIGYQGMAKQFYQHPLALDITAHAVRESDEFDWQYGTNAYLHHRPARGIDRGPVVDYYALARLTSGAAPFVVLSPDEVKTLRRGKEGPSGDIPDPQRWMERKTCVRQLAKLLPRSTTLSAAIAADERDGSELYRERLAERNAAEVIDLAPASVSDEPAGTAPQDDAPGGAPALEETAASAAEIRTLVAALKGQQYTTAADQLEWARNNIGPDLARLEDLTGAQARELAAILTSTGKE</sequence>
<proteinExistence type="predicted"/>
<gene>
    <name evidence="2" type="ORF">IU459_12025</name>
</gene>
<dbReference type="EMBL" id="JADLQX010000007">
    <property type="protein sequence ID" value="MBF6298269.1"/>
    <property type="molecule type" value="Genomic_DNA"/>
</dbReference>
<dbReference type="Pfam" id="PF03837">
    <property type="entry name" value="RecT"/>
    <property type="match status" value="1"/>
</dbReference>
<dbReference type="InterPro" id="IPR004590">
    <property type="entry name" value="ssDNA_annealing_RecT"/>
</dbReference>
<dbReference type="NCBIfam" id="TIGR00616">
    <property type="entry name" value="rect"/>
    <property type="match status" value="1"/>
</dbReference>
<keyword evidence="3" id="KW-1185">Reference proteome</keyword>
<accession>A0ABS0CNU5</accession>
<feature type="region of interest" description="Disordered" evidence="1">
    <location>
        <begin position="1"/>
        <end position="35"/>
    </location>
</feature>
<organism evidence="2 3">
    <name type="scientific">Nocardia amamiensis</name>
    <dbReference type="NCBI Taxonomy" id="404578"/>
    <lineage>
        <taxon>Bacteria</taxon>
        <taxon>Bacillati</taxon>
        <taxon>Actinomycetota</taxon>
        <taxon>Actinomycetes</taxon>
        <taxon>Mycobacteriales</taxon>
        <taxon>Nocardiaceae</taxon>
        <taxon>Nocardia</taxon>
    </lineage>
</organism>
<comment type="caution">
    <text evidence="2">The sequence shown here is derived from an EMBL/GenBank/DDBJ whole genome shotgun (WGS) entry which is preliminary data.</text>
</comment>